<dbReference type="Gene3D" id="3.40.50.150">
    <property type="entry name" value="Vaccinia Virus protein VP39"/>
    <property type="match status" value="1"/>
</dbReference>
<protein>
    <submittedName>
        <fullName evidence="2">SAM-dependent methyltransferase</fullName>
    </submittedName>
</protein>
<dbReference type="RefSeq" id="WP_148860357.1">
    <property type="nucleotide sequence ID" value="NZ_PHNJ01000019.1"/>
</dbReference>
<keyword evidence="2" id="KW-0489">Methyltransferase</keyword>
<dbReference type="InterPro" id="IPR013216">
    <property type="entry name" value="Methyltransf_11"/>
</dbReference>
<sequence>MDRQELRRAWDAVADDYARTRRADGEDAALLDELLETLPEAATVLDVGCGDGMRTLANLAGVDRIGLDLSSRQLELAAGNVPEARLIQGEMTRLPLAANSVDAITAYHAVFHVPRNEHPAVYDEFARVLQPGGRLLATVGSSPYETIQHDWLGSGQLMFFSTSGRRRTRSGLEAAGFAIVWERVVDDPLGSSVPFVLAEYQG</sequence>
<dbReference type="Pfam" id="PF08241">
    <property type="entry name" value="Methyltransf_11"/>
    <property type="match status" value="1"/>
</dbReference>
<dbReference type="InterPro" id="IPR050508">
    <property type="entry name" value="Methyltransf_Superfamily"/>
</dbReference>
<dbReference type="GO" id="GO:0032259">
    <property type="term" value="P:methylation"/>
    <property type="evidence" value="ECO:0007669"/>
    <property type="project" value="UniProtKB-KW"/>
</dbReference>
<comment type="caution">
    <text evidence="2">The sequence shown here is derived from an EMBL/GenBank/DDBJ whole genome shotgun (WGS) entry which is preliminary data.</text>
</comment>
<dbReference type="InterPro" id="IPR029063">
    <property type="entry name" value="SAM-dependent_MTases_sf"/>
</dbReference>
<dbReference type="OrthoDB" id="8915at2157"/>
<evidence type="ECO:0000259" key="1">
    <source>
        <dbReference type="Pfam" id="PF08241"/>
    </source>
</evidence>
<reference evidence="2" key="1">
    <citation type="submission" date="2017-11" db="EMBL/GenBank/DDBJ databases">
        <authorList>
            <person name="Kajale S.C."/>
            <person name="Sharma A."/>
        </authorList>
    </citation>
    <scope>NUCLEOTIDE SEQUENCE</scope>
    <source>
        <strain evidence="2">LS1_42</strain>
    </source>
</reference>
<gene>
    <name evidence="2" type="ORF">CV102_23160</name>
</gene>
<keyword evidence="2" id="KW-0808">Transferase</keyword>
<dbReference type="PANTHER" id="PTHR42912:SF45">
    <property type="entry name" value="23S RRNA (GUANINE(745)-N(1))-METHYLTRANSFERASE"/>
    <property type="match status" value="1"/>
</dbReference>
<evidence type="ECO:0000313" key="2">
    <source>
        <dbReference type="EMBL" id="TYL36357.1"/>
    </source>
</evidence>
<name>A0A8J8PZP8_9EURY</name>
<accession>A0A8J8PZP8</accession>
<dbReference type="PANTHER" id="PTHR42912">
    <property type="entry name" value="METHYLTRANSFERASE"/>
    <property type="match status" value="1"/>
</dbReference>
<feature type="domain" description="Methyltransferase type 11" evidence="1">
    <location>
        <begin position="45"/>
        <end position="136"/>
    </location>
</feature>
<evidence type="ECO:0000313" key="3">
    <source>
        <dbReference type="Proteomes" id="UP000766904"/>
    </source>
</evidence>
<dbReference type="AlphaFoldDB" id="A0A8J8PZP8"/>
<organism evidence="2 3">
    <name type="scientific">Natronococcus pandeyae</name>
    <dbReference type="NCBI Taxonomy" id="2055836"/>
    <lineage>
        <taxon>Archaea</taxon>
        <taxon>Methanobacteriati</taxon>
        <taxon>Methanobacteriota</taxon>
        <taxon>Stenosarchaea group</taxon>
        <taxon>Halobacteria</taxon>
        <taxon>Halobacteriales</taxon>
        <taxon>Natrialbaceae</taxon>
        <taxon>Natronococcus</taxon>
    </lineage>
</organism>
<keyword evidence="3" id="KW-1185">Reference proteome</keyword>
<dbReference type="SUPFAM" id="SSF53335">
    <property type="entry name" value="S-adenosyl-L-methionine-dependent methyltransferases"/>
    <property type="match status" value="1"/>
</dbReference>
<dbReference type="GO" id="GO:0008757">
    <property type="term" value="F:S-adenosylmethionine-dependent methyltransferase activity"/>
    <property type="evidence" value="ECO:0007669"/>
    <property type="project" value="InterPro"/>
</dbReference>
<dbReference type="Proteomes" id="UP000766904">
    <property type="component" value="Unassembled WGS sequence"/>
</dbReference>
<dbReference type="EMBL" id="PHNJ01000019">
    <property type="protein sequence ID" value="TYL36357.1"/>
    <property type="molecule type" value="Genomic_DNA"/>
</dbReference>
<proteinExistence type="predicted"/>
<dbReference type="CDD" id="cd02440">
    <property type="entry name" value="AdoMet_MTases"/>
    <property type="match status" value="1"/>
</dbReference>